<proteinExistence type="predicted"/>
<evidence type="ECO:0000256" key="4">
    <source>
        <dbReference type="ARBA" id="ARBA00022679"/>
    </source>
</evidence>
<dbReference type="AlphaFoldDB" id="A0A1U6HYY7"/>
<dbReference type="PANTHER" id="PTHR41523:SF7">
    <property type="entry name" value="HISTIDINE KINASE"/>
    <property type="match status" value="1"/>
</dbReference>
<dbReference type="InterPro" id="IPR000014">
    <property type="entry name" value="PAS"/>
</dbReference>
<dbReference type="Gene3D" id="3.30.450.20">
    <property type="entry name" value="PAS domain"/>
    <property type="match status" value="2"/>
</dbReference>
<dbReference type="InterPro" id="IPR013656">
    <property type="entry name" value="PAS_4"/>
</dbReference>
<dbReference type="RefSeq" id="WP_281251242.1">
    <property type="nucleotide sequence ID" value="NZ_FVZE01000003.1"/>
</dbReference>
<dbReference type="SMART" id="SM00091">
    <property type="entry name" value="PAS"/>
    <property type="match status" value="2"/>
</dbReference>
<evidence type="ECO:0000256" key="3">
    <source>
        <dbReference type="ARBA" id="ARBA00022553"/>
    </source>
</evidence>
<dbReference type="STRING" id="428990.SAMN06295987_103383"/>
<dbReference type="SMART" id="SM00911">
    <property type="entry name" value="HWE_HK"/>
    <property type="match status" value="1"/>
</dbReference>
<keyword evidence="5" id="KW-0547">Nucleotide-binding</keyword>
<protein>
    <recommendedName>
        <fullName evidence="2">histidine kinase</fullName>
        <ecNumber evidence="2">2.7.13.3</ecNumber>
    </recommendedName>
</protein>
<sequence length="484" mass="53985">MNLDFESLFSLSPNPYVVMDRNETIVWMNDAYLRATMRTRESIIGRRMFDAFPSDPGSDSFELLSASLKRVVETAEIDEIALIRYDIASPDGSMEQRYWSATHTPLLDSAGEVDAILQHTVDVTELHRLRSLRDESGLFRRADAVQHRNLDLQAQRARLTRMFEQAPGFMAVLVGPDHEFAMVNEAYTQLVGREQLIGRKLAEALPEIVSQGFIEILDEVRRSGQPYNGRSQEVYFEIEPGAPRDRRFLDFIYQPIFENGAVSAIFVQGQDMTEVVEAARHQDLLINELNHRVKNTLAIVQSLASQSFRNVEMAGSARQSFEERLRALAGAHNLLTDASWRMTSLAEVVREATAPAAGADACRIEASGPDISLSPRLTVALTMALHELTTNAMKYGALSNETGCIRIAWFREAEDSDYLALDWQELGGPPVKPSGRKGFGSRLIERGLAAEYGSKAELDFREEGLHCRIGLYVPECVAALAGQA</sequence>
<accession>A0A1U6HYY7</accession>
<dbReference type="EMBL" id="FVZE01000003">
    <property type="protein sequence ID" value="SLK01009.1"/>
    <property type="molecule type" value="Genomic_DNA"/>
</dbReference>
<dbReference type="PANTHER" id="PTHR41523">
    <property type="entry name" value="TWO-COMPONENT SYSTEM SENSOR PROTEIN"/>
    <property type="match status" value="1"/>
</dbReference>
<evidence type="ECO:0000256" key="5">
    <source>
        <dbReference type="ARBA" id="ARBA00022741"/>
    </source>
</evidence>
<dbReference type="InterPro" id="IPR036890">
    <property type="entry name" value="HATPase_C_sf"/>
</dbReference>
<feature type="domain" description="Signal transduction histidine kinase HWE region" evidence="9">
    <location>
        <begin position="288"/>
        <end position="370"/>
    </location>
</feature>
<evidence type="ECO:0000256" key="6">
    <source>
        <dbReference type="ARBA" id="ARBA00022777"/>
    </source>
</evidence>
<dbReference type="GO" id="GO:0005524">
    <property type="term" value="F:ATP binding"/>
    <property type="evidence" value="ECO:0007669"/>
    <property type="project" value="UniProtKB-KW"/>
</dbReference>
<evidence type="ECO:0000313" key="10">
    <source>
        <dbReference type="EMBL" id="SLK01009.1"/>
    </source>
</evidence>
<keyword evidence="7" id="KW-0067">ATP-binding</keyword>
<dbReference type="SUPFAM" id="SSF55785">
    <property type="entry name" value="PYP-like sensor domain (PAS domain)"/>
    <property type="match status" value="2"/>
</dbReference>
<dbReference type="Gene3D" id="3.30.565.10">
    <property type="entry name" value="Histidine kinase-like ATPase, C-terminal domain"/>
    <property type="match status" value="1"/>
</dbReference>
<feature type="domain" description="PAS" evidence="8">
    <location>
        <begin position="3"/>
        <end position="69"/>
    </location>
</feature>
<feature type="domain" description="PAS" evidence="8">
    <location>
        <begin position="157"/>
        <end position="222"/>
    </location>
</feature>
<keyword evidence="11" id="KW-1185">Reference proteome</keyword>
<organism evidence="10 11">
    <name type="scientific">Novosphingobium mathurense</name>
    <dbReference type="NCBI Taxonomy" id="428990"/>
    <lineage>
        <taxon>Bacteria</taxon>
        <taxon>Pseudomonadati</taxon>
        <taxon>Pseudomonadota</taxon>
        <taxon>Alphaproteobacteria</taxon>
        <taxon>Sphingomonadales</taxon>
        <taxon>Sphingomonadaceae</taxon>
        <taxon>Novosphingobium</taxon>
    </lineage>
</organism>
<dbReference type="InterPro" id="IPR035965">
    <property type="entry name" value="PAS-like_dom_sf"/>
</dbReference>
<comment type="catalytic activity">
    <reaction evidence="1">
        <text>ATP + protein L-histidine = ADP + protein N-phospho-L-histidine.</text>
        <dbReference type="EC" id="2.7.13.3"/>
    </reaction>
</comment>
<evidence type="ECO:0000256" key="7">
    <source>
        <dbReference type="ARBA" id="ARBA00022840"/>
    </source>
</evidence>
<dbReference type="Proteomes" id="UP000190989">
    <property type="component" value="Unassembled WGS sequence"/>
</dbReference>
<gene>
    <name evidence="10" type="ORF">SAMN06295987_103383</name>
</gene>
<keyword evidence="4" id="KW-0808">Transferase</keyword>
<evidence type="ECO:0000256" key="1">
    <source>
        <dbReference type="ARBA" id="ARBA00000085"/>
    </source>
</evidence>
<reference evidence="11" key="1">
    <citation type="submission" date="2017-02" db="EMBL/GenBank/DDBJ databases">
        <authorList>
            <person name="Varghese N."/>
            <person name="Submissions S."/>
        </authorList>
    </citation>
    <scope>NUCLEOTIDE SEQUENCE [LARGE SCALE GENOMIC DNA]</scope>
    <source>
        <strain evidence="11">SM117</strain>
    </source>
</reference>
<name>A0A1U6HYY7_9SPHN</name>
<dbReference type="Pfam" id="PF08448">
    <property type="entry name" value="PAS_4"/>
    <property type="match status" value="2"/>
</dbReference>
<evidence type="ECO:0000256" key="2">
    <source>
        <dbReference type="ARBA" id="ARBA00012438"/>
    </source>
</evidence>
<evidence type="ECO:0000313" key="11">
    <source>
        <dbReference type="Proteomes" id="UP000190989"/>
    </source>
</evidence>
<evidence type="ECO:0000259" key="8">
    <source>
        <dbReference type="SMART" id="SM00091"/>
    </source>
</evidence>
<dbReference type="EC" id="2.7.13.3" evidence="2"/>
<dbReference type="Pfam" id="PF07536">
    <property type="entry name" value="HWE_HK"/>
    <property type="match status" value="1"/>
</dbReference>
<dbReference type="GO" id="GO:0004673">
    <property type="term" value="F:protein histidine kinase activity"/>
    <property type="evidence" value="ECO:0007669"/>
    <property type="project" value="UniProtKB-EC"/>
</dbReference>
<keyword evidence="3" id="KW-0597">Phosphoprotein</keyword>
<evidence type="ECO:0000259" key="9">
    <source>
        <dbReference type="SMART" id="SM00911"/>
    </source>
</evidence>
<keyword evidence="6" id="KW-0418">Kinase</keyword>
<dbReference type="InterPro" id="IPR011102">
    <property type="entry name" value="Sig_transdc_His_kinase_HWE"/>
</dbReference>